<feature type="region of interest" description="Disordered" evidence="1">
    <location>
        <begin position="326"/>
        <end position="388"/>
    </location>
</feature>
<organism evidence="2 3">
    <name type="scientific">Phyllosticta citribraziliensis</name>
    <dbReference type="NCBI Taxonomy" id="989973"/>
    <lineage>
        <taxon>Eukaryota</taxon>
        <taxon>Fungi</taxon>
        <taxon>Dikarya</taxon>
        <taxon>Ascomycota</taxon>
        <taxon>Pezizomycotina</taxon>
        <taxon>Dothideomycetes</taxon>
        <taxon>Dothideomycetes incertae sedis</taxon>
        <taxon>Botryosphaeriales</taxon>
        <taxon>Phyllostictaceae</taxon>
        <taxon>Phyllosticta</taxon>
    </lineage>
</organism>
<dbReference type="RefSeq" id="XP_066654349.1">
    <property type="nucleotide sequence ID" value="XM_066798231.1"/>
</dbReference>
<sequence>MATPTEHQRPIHLTNGPLPVALSLDRFLVTWRDADTQQDLALGNPGAGVSPAVVDAADSGTRKPELLFRLAWDAASRGLLLYFYLPLKMRAAARGRRDVYLVVPAEGIEGMDVNEEHPGATSHDGDGGDDEKSGGGRENAKFLRLRISLSRPSSVIMPTAGAKRPLSTQSRGLLLSLKSLAQARGFEVELPHSPQLEDVLGDVAKRVDGAGDQLHTPDIDHEKTFSGRAWAVGPWEQYLLREGERLEVPWNPVLDEAPPAYEDVVGSADDARGGLELIEAVGEEEDDGGRDGGFKDVVLGSTGEEPGHERGQGGLPLEAYKVYDHGTQQTTRSTRPASHYGKATTAAAAAVQGNAQQTTWSIPTLKRKAASPPPTAPIPTQQTTGPIRPAVPITTSALLHTLHAYLSPSSPPGALASQLPLPPHSQSVLHLGRSRALFSDAQYARFFNGVAWLATLWPRRPAAHLALLPHCGRMMQCVRRDDAARFVQQRVEAMAATLTLSGAQDEDERTMRRDEKRQRRSARLGTRNPFDGPPTQAGARLVEFVYVCIGEGVDNFIVDDLLALQEVAVLLERAAAVAGLCGGVVGGEKGGLHVALEHASDDAVFELERQAVAFTFQMAACVMLALFKAHERDWFGECGVGQKGGTVNAQNVT</sequence>
<reference evidence="2 3" key="1">
    <citation type="submission" date="2024-04" db="EMBL/GenBank/DDBJ databases">
        <title>Phyllosticta paracitricarpa is synonymous to the EU quarantine fungus P. citricarpa based on phylogenomic analyses.</title>
        <authorList>
            <consortium name="Lawrence Berkeley National Laboratory"/>
            <person name="Van ingen-buijs V.A."/>
            <person name="Van westerhoven A.C."/>
            <person name="Haridas S."/>
            <person name="Skiadas P."/>
            <person name="Martin F."/>
            <person name="Groenewald J.Z."/>
            <person name="Crous P.W."/>
            <person name="Seidl M.F."/>
        </authorList>
    </citation>
    <scope>NUCLEOTIDE SEQUENCE [LARGE SCALE GENOMIC DNA]</scope>
    <source>
        <strain evidence="2 3">CPC 17464</strain>
    </source>
</reference>
<feature type="region of interest" description="Disordered" evidence="1">
    <location>
        <begin position="111"/>
        <end position="137"/>
    </location>
</feature>
<evidence type="ECO:0000313" key="3">
    <source>
        <dbReference type="Proteomes" id="UP001360953"/>
    </source>
</evidence>
<dbReference type="Proteomes" id="UP001360953">
    <property type="component" value="Unassembled WGS sequence"/>
</dbReference>
<proteinExistence type="predicted"/>
<feature type="compositionally biased region" description="Basic and acidic residues" evidence="1">
    <location>
        <begin position="114"/>
        <end position="137"/>
    </location>
</feature>
<dbReference type="EMBL" id="JBBPEH010000007">
    <property type="protein sequence ID" value="KAK7535933.1"/>
    <property type="molecule type" value="Genomic_DNA"/>
</dbReference>
<feature type="compositionally biased region" description="Polar residues" evidence="1">
    <location>
        <begin position="326"/>
        <end position="336"/>
    </location>
</feature>
<gene>
    <name evidence="2" type="ORF">J3D65DRAFT_603715</name>
</gene>
<keyword evidence="3" id="KW-1185">Reference proteome</keyword>
<name>A0ABR1LL52_9PEZI</name>
<comment type="caution">
    <text evidence="2">The sequence shown here is derived from an EMBL/GenBank/DDBJ whole genome shotgun (WGS) entry which is preliminary data.</text>
</comment>
<feature type="compositionally biased region" description="Low complexity" evidence="1">
    <location>
        <begin position="378"/>
        <end position="388"/>
    </location>
</feature>
<evidence type="ECO:0000256" key="1">
    <source>
        <dbReference type="SAM" id="MobiDB-lite"/>
    </source>
</evidence>
<evidence type="ECO:0000313" key="2">
    <source>
        <dbReference type="EMBL" id="KAK7535933.1"/>
    </source>
</evidence>
<accession>A0ABR1LL52</accession>
<dbReference type="GeneID" id="92031137"/>
<feature type="region of interest" description="Disordered" evidence="1">
    <location>
        <begin position="502"/>
        <end position="532"/>
    </location>
</feature>
<protein>
    <submittedName>
        <fullName evidence="2">Uncharacterized protein</fullName>
    </submittedName>
</protein>
<feature type="compositionally biased region" description="Low complexity" evidence="1">
    <location>
        <begin position="343"/>
        <end position="359"/>
    </location>
</feature>